<dbReference type="Proteomes" id="UP000006514">
    <property type="component" value="Unassembled WGS sequence"/>
</dbReference>
<evidence type="ECO:0000313" key="2">
    <source>
        <dbReference type="Proteomes" id="UP000006514"/>
    </source>
</evidence>
<dbReference type="InParanoid" id="J0WWC3"/>
<dbReference type="KEGG" id="adl:AURDEDRAFT_127803"/>
<dbReference type="eggNOG" id="ENOG502S71S">
    <property type="taxonomic scope" value="Eukaryota"/>
</dbReference>
<gene>
    <name evidence="1" type="ORF">AURDEDRAFT_127803</name>
</gene>
<sequence length="416" mass="46445">MSTIAQSQHPISAVLRRFSVAAPVAASSFICLDPKVDDKLWATVLEECTTAAHILGVDHFMTHALDAKPYTSAQDAAPSKHLHHLHLLCHKIKQKHNCWPQFIVAVVPDLEARHVVQYTASLSNASAAIGFSKTSQTAASTSWPRRSRVSLNTHSFHVRLNMKLGGFNSLPRNPYVAPLLHTLILGGAISYAHCASVHAWHSGLAGCLDDRRHRWFTELSYQIGISCCVLDLEVMLERLLECVGEPVNRVLFIRGPVPPYELEYTVKYGSHLLILPPHSRLFPLVEERKCIDRLFTRRTGAPPALAIVVPWTDDDDASTAEDYNKFQVHSQTFAIPVNEFGSGWDIDALRQYVASFTYDFAYDNAPTVYPAPLNYANAIADSIQMHFAEGAPASPRRAVQEYKHVPRHASRLPFWL</sequence>
<protein>
    <submittedName>
        <fullName evidence="1">Uncharacterized protein</fullName>
    </submittedName>
</protein>
<reference evidence="2" key="1">
    <citation type="journal article" date="2012" name="Science">
        <title>The Paleozoic origin of enzymatic lignin decomposition reconstructed from 31 fungal genomes.</title>
        <authorList>
            <person name="Floudas D."/>
            <person name="Binder M."/>
            <person name="Riley R."/>
            <person name="Barry K."/>
            <person name="Blanchette R.A."/>
            <person name="Henrissat B."/>
            <person name="Martinez A.T."/>
            <person name="Otillar R."/>
            <person name="Spatafora J.W."/>
            <person name="Yadav J.S."/>
            <person name="Aerts A."/>
            <person name="Benoit I."/>
            <person name="Boyd A."/>
            <person name="Carlson A."/>
            <person name="Copeland A."/>
            <person name="Coutinho P.M."/>
            <person name="de Vries R.P."/>
            <person name="Ferreira P."/>
            <person name="Findley K."/>
            <person name="Foster B."/>
            <person name="Gaskell J."/>
            <person name="Glotzer D."/>
            <person name="Gorecki P."/>
            <person name="Heitman J."/>
            <person name="Hesse C."/>
            <person name="Hori C."/>
            <person name="Igarashi K."/>
            <person name="Jurgens J.A."/>
            <person name="Kallen N."/>
            <person name="Kersten P."/>
            <person name="Kohler A."/>
            <person name="Kuees U."/>
            <person name="Kumar T.K.A."/>
            <person name="Kuo A."/>
            <person name="LaButti K."/>
            <person name="Larrondo L.F."/>
            <person name="Lindquist E."/>
            <person name="Ling A."/>
            <person name="Lombard V."/>
            <person name="Lucas S."/>
            <person name="Lundell T."/>
            <person name="Martin R."/>
            <person name="McLaughlin D.J."/>
            <person name="Morgenstern I."/>
            <person name="Morin E."/>
            <person name="Murat C."/>
            <person name="Nagy L.G."/>
            <person name="Nolan M."/>
            <person name="Ohm R.A."/>
            <person name="Patyshakuliyeva A."/>
            <person name="Rokas A."/>
            <person name="Ruiz-Duenas F.J."/>
            <person name="Sabat G."/>
            <person name="Salamov A."/>
            <person name="Samejima M."/>
            <person name="Schmutz J."/>
            <person name="Slot J.C."/>
            <person name="St John F."/>
            <person name="Stenlid J."/>
            <person name="Sun H."/>
            <person name="Sun S."/>
            <person name="Syed K."/>
            <person name="Tsang A."/>
            <person name="Wiebenga A."/>
            <person name="Young D."/>
            <person name="Pisabarro A."/>
            <person name="Eastwood D.C."/>
            <person name="Martin F."/>
            <person name="Cullen D."/>
            <person name="Grigoriev I.V."/>
            <person name="Hibbett D.S."/>
        </authorList>
    </citation>
    <scope>NUCLEOTIDE SEQUENCE [LARGE SCALE GENOMIC DNA]</scope>
    <source>
        <strain evidence="2">TFB10046</strain>
    </source>
</reference>
<dbReference type="EMBL" id="JH687805">
    <property type="protein sequence ID" value="EJD40124.1"/>
    <property type="molecule type" value="Genomic_DNA"/>
</dbReference>
<accession>J0WWC3</accession>
<organism evidence="1 2">
    <name type="scientific">Auricularia subglabra (strain TFB-10046 / SS5)</name>
    <name type="common">White-rot fungus</name>
    <name type="synonym">Auricularia delicata (strain TFB10046)</name>
    <dbReference type="NCBI Taxonomy" id="717982"/>
    <lineage>
        <taxon>Eukaryota</taxon>
        <taxon>Fungi</taxon>
        <taxon>Dikarya</taxon>
        <taxon>Basidiomycota</taxon>
        <taxon>Agaricomycotina</taxon>
        <taxon>Agaricomycetes</taxon>
        <taxon>Auriculariales</taxon>
        <taxon>Auriculariaceae</taxon>
        <taxon>Auricularia</taxon>
    </lineage>
</organism>
<keyword evidence="2" id="KW-1185">Reference proteome</keyword>
<name>J0WWC3_AURST</name>
<evidence type="ECO:0000313" key="1">
    <source>
        <dbReference type="EMBL" id="EJD40124.1"/>
    </source>
</evidence>
<dbReference type="AlphaFoldDB" id="J0WWC3"/>
<proteinExistence type="predicted"/>